<dbReference type="Proteomes" id="UP000321577">
    <property type="component" value="Unassembled WGS sequence"/>
</dbReference>
<protein>
    <submittedName>
        <fullName evidence="5">Transcriptional regulator</fullName>
    </submittedName>
</protein>
<evidence type="ECO:0000256" key="1">
    <source>
        <dbReference type="ARBA" id="ARBA00023015"/>
    </source>
</evidence>
<organism evidence="5 6">
    <name type="scientific">Brevifollis gellanilyticus</name>
    <dbReference type="NCBI Taxonomy" id="748831"/>
    <lineage>
        <taxon>Bacteria</taxon>
        <taxon>Pseudomonadati</taxon>
        <taxon>Verrucomicrobiota</taxon>
        <taxon>Verrucomicrobiia</taxon>
        <taxon>Verrucomicrobiales</taxon>
        <taxon>Verrucomicrobiaceae</taxon>
    </lineage>
</organism>
<keyword evidence="2" id="KW-0238">DNA-binding</keyword>
<dbReference type="InterPro" id="IPR009057">
    <property type="entry name" value="Homeodomain-like_sf"/>
</dbReference>
<dbReference type="RefSeq" id="WP_146852124.1">
    <property type="nucleotide sequence ID" value="NZ_BKAG01000028.1"/>
</dbReference>
<reference evidence="5 6" key="1">
    <citation type="submission" date="2019-07" db="EMBL/GenBank/DDBJ databases">
        <title>Whole genome shotgun sequence of Brevifollis gellanilyticus NBRC 108608.</title>
        <authorList>
            <person name="Hosoyama A."/>
            <person name="Uohara A."/>
            <person name="Ohji S."/>
            <person name="Ichikawa N."/>
        </authorList>
    </citation>
    <scope>NUCLEOTIDE SEQUENCE [LARGE SCALE GENOMIC DNA]</scope>
    <source>
        <strain evidence="5 6">NBRC 108608</strain>
    </source>
</reference>
<dbReference type="PROSITE" id="PS00041">
    <property type="entry name" value="HTH_ARAC_FAMILY_1"/>
    <property type="match status" value="1"/>
</dbReference>
<evidence type="ECO:0000256" key="2">
    <source>
        <dbReference type="ARBA" id="ARBA00023125"/>
    </source>
</evidence>
<dbReference type="GO" id="GO:0003700">
    <property type="term" value="F:DNA-binding transcription factor activity"/>
    <property type="evidence" value="ECO:0007669"/>
    <property type="project" value="InterPro"/>
</dbReference>
<dbReference type="GO" id="GO:0043565">
    <property type="term" value="F:sequence-specific DNA binding"/>
    <property type="evidence" value="ECO:0007669"/>
    <property type="project" value="InterPro"/>
</dbReference>
<name>A0A512MC64_9BACT</name>
<sequence>MAAISPQSFLRQTRAGELVRLFELLPDVNFFIKDREGRFVALNRRGWQYCGVKQEKDAIGKSDHDFFPKQRANEYRADDAEVMRSGKAIINRVESAPEAEGSPRLVMTSKLPLRNAKGEIIGIAGVSRELEQVRSRASDEARFAKVIELMHRQPDTDLGSAEMAKMCGLSQSQFDRGFRRVFGTSARQYLLRVRVEASCRRLAETEDTVATIAVELGFFDHAHFTRCFQRTMGVSPAQYRQQQRTPQMPGRR</sequence>
<dbReference type="PANTHER" id="PTHR46796:SF13">
    <property type="entry name" value="HTH-TYPE TRANSCRIPTIONAL ACTIVATOR RHAS"/>
    <property type="match status" value="1"/>
</dbReference>
<evidence type="ECO:0000313" key="6">
    <source>
        <dbReference type="Proteomes" id="UP000321577"/>
    </source>
</evidence>
<comment type="caution">
    <text evidence="5">The sequence shown here is derived from an EMBL/GenBank/DDBJ whole genome shotgun (WGS) entry which is preliminary data.</text>
</comment>
<dbReference type="PANTHER" id="PTHR46796">
    <property type="entry name" value="HTH-TYPE TRANSCRIPTIONAL ACTIVATOR RHAS-RELATED"/>
    <property type="match status" value="1"/>
</dbReference>
<dbReference type="SUPFAM" id="SSF46689">
    <property type="entry name" value="Homeodomain-like"/>
    <property type="match status" value="2"/>
</dbReference>
<dbReference type="InterPro" id="IPR018060">
    <property type="entry name" value="HTH_AraC"/>
</dbReference>
<dbReference type="InterPro" id="IPR050204">
    <property type="entry name" value="AraC_XylS_family_regulators"/>
</dbReference>
<dbReference type="SUPFAM" id="SSF55785">
    <property type="entry name" value="PYP-like sensor domain (PAS domain)"/>
    <property type="match status" value="1"/>
</dbReference>
<feature type="domain" description="HTH araC/xylS-type" evidence="4">
    <location>
        <begin position="144"/>
        <end position="242"/>
    </location>
</feature>
<dbReference type="OrthoDB" id="9776408at2"/>
<dbReference type="PRINTS" id="PR00032">
    <property type="entry name" value="HTHARAC"/>
</dbReference>
<keyword evidence="6" id="KW-1185">Reference proteome</keyword>
<dbReference type="EMBL" id="BKAG01000028">
    <property type="protein sequence ID" value="GEP44306.1"/>
    <property type="molecule type" value="Genomic_DNA"/>
</dbReference>
<dbReference type="InterPro" id="IPR013656">
    <property type="entry name" value="PAS_4"/>
</dbReference>
<proteinExistence type="predicted"/>
<dbReference type="Gene3D" id="3.30.450.20">
    <property type="entry name" value="PAS domain"/>
    <property type="match status" value="1"/>
</dbReference>
<evidence type="ECO:0000313" key="5">
    <source>
        <dbReference type="EMBL" id="GEP44306.1"/>
    </source>
</evidence>
<evidence type="ECO:0000256" key="3">
    <source>
        <dbReference type="ARBA" id="ARBA00023163"/>
    </source>
</evidence>
<dbReference type="Pfam" id="PF12833">
    <property type="entry name" value="HTH_18"/>
    <property type="match status" value="1"/>
</dbReference>
<keyword evidence="1" id="KW-0805">Transcription regulation</keyword>
<dbReference type="InterPro" id="IPR020449">
    <property type="entry name" value="Tscrpt_reg_AraC-type_HTH"/>
</dbReference>
<dbReference type="InterPro" id="IPR035965">
    <property type="entry name" value="PAS-like_dom_sf"/>
</dbReference>
<dbReference type="InterPro" id="IPR018062">
    <property type="entry name" value="HTH_AraC-typ_CS"/>
</dbReference>
<keyword evidence="3" id="KW-0804">Transcription</keyword>
<dbReference type="SMART" id="SM00342">
    <property type="entry name" value="HTH_ARAC"/>
    <property type="match status" value="1"/>
</dbReference>
<dbReference type="Gene3D" id="1.10.10.60">
    <property type="entry name" value="Homeodomain-like"/>
    <property type="match status" value="2"/>
</dbReference>
<accession>A0A512MC64</accession>
<dbReference type="Pfam" id="PF08448">
    <property type="entry name" value="PAS_4"/>
    <property type="match status" value="1"/>
</dbReference>
<gene>
    <name evidence="5" type="ORF">BGE01nite_35970</name>
</gene>
<dbReference type="AlphaFoldDB" id="A0A512MC64"/>
<evidence type="ECO:0000259" key="4">
    <source>
        <dbReference type="PROSITE" id="PS01124"/>
    </source>
</evidence>
<dbReference type="PROSITE" id="PS01124">
    <property type="entry name" value="HTH_ARAC_FAMILY_2"/>
    <property type="match status" value="1"/>
</dbReference>